<reference evidence="1" key="1">
    <citation type="submission" date="2020-05" db="EMBL/GenBank/DDBJ databases">
        <authorList>
            <person name="Chiriac C."/>
            <person name="Salcher M."/>
            <person name="Ghai R."/>
            <person name="Kavagutti S V."/>
        </authorList>
    </citation>
    <scope>NUCLEOTIDE SEQUENCE</scope>
</reference>
<gene>
    <name evidence="1" type="ORF">UFOPK2166_00980</name>
</gene>
<evidence type="ECO:0000313" key="1">
    <source>
        <dbReference type="EMBL" id="CAB4653846.1"/>
    </source>
</evidence>
<sequence length="157" mass="17307">MLCVSDRRPPAAIPFALARCALVFELVNKFGVRGKPLWPFPATRIKERCASCFFAWVEGASAHVSLCCPLLARVHDAVRLVEVLVATGVNVVFGFLMWVKAADVGRVWVAQVRIAVSHPFGHQLRDAGAFLDPDCSSRPQVANLNGFTKHGHRVWCE</sequence>
<name>A0A6J6KWR5_9ZZZZ</name>
<proteinExistence type="predicted"/>
<dbReference type="EMBL" id="CAEZWB010000139">
    <property type="protein sequence ID" value="CAB4653846.1"/>
    <property type="molecule type" value="Genomic_DNA"/>
</dbReference>
<accession>A0A6J6KWR5</accession>
<dbReference type="AlphaFoldDB" id="A0A6J6KWR5"/>
<protein>
    <submittedName>
        <fullName evidence="1">Unannotated protein</fullName>
    </submittedName>
</protein>
<organism evidence="1">
    <name type="scientific">freshwater metagenome</name>
    <dbReference type="NCBI Taxonomy" id="449393"/>
    <lineage>
        <taxon>unclassified sequences</taxon>
        <taxon>metagenomes</taxon>
        <taxon>ecological metagenomes</taxon>
    </lineage>
</organism>